<sequence>MEIVSNSSRSTVVLCVYVSVSGVGGMG</sequence>
<dbReference type="Proteomes" id="UP000076858">
    <property type="component" value="Unassembled WGS sequence"/>
</dbReference>
<keyword evidence="2" id="KW-1185">Reference proteome</keyword>
<reference evidence="1 2" key="1">
    <citation type="submission" date="2016-03" db="EMBL/GenBank/DDBJ databases">
        <title>EvidentialGene: Evidence-directed Construction of Genes on Genomes.</title>
        <authorList>
            <person name="Gilbert D.G."/>
            <person name="Choi J.-H."/>
            <person name="Mockaitis K."/>
            <person name="Colbourne J."/>
            <person name="Pfrender M."/>
        </authorList>
    </citation>
    <scope>NUCLEOTIDE SEQUENCE [LARGE SCALE GENOMIC DNA]</scope>
    <source>
        <strain evidence="1 2">Xinb3</strain>
        <tissue evidence="1">Complete organism</tissue>
    </source>
</reference>
<gene>
    <name evidence="1" type="ORF">APZ42_023043</name>
</gene>
<comment type="caution">
    <text evidence="1">The sequence shown here is derived from an EMBL/GenBank/DDBJ whole genome shotgun (WGS) entry which is preliminary data.</text>
</comment>
<evidence type="ECO:0000313" key="1">
    <source>
        <dbReference type="EMBL" id="KZS12104.1"/>
    </source>
</evidence>
<accession>A0A164V9K3</accession>
<evidence type="ECO:0000313" key="2">
    <source>
        <dbReference type="Proteomes" id="UP000076858"/>
    </source>
</evidence>
<name>A0A164V9K3_9CRUS</name>
<dbReference type="EMBL" id="LRGB01001380">
    <property type="protein sequence ID" value="KZS12104.1"/>
    <property type="molecule type" value="Genomic_DNA"/>
</dbReference>
<proteinExistence type="predicted"/>
<organism evidence="1 2">
    <name type="scientific">Daphnia magna</name>
    <dbReference type="NCBI Taxonomy" id="35525"/>
    <lineage>
        <taxon>Eukaryota</taxon>
        <taxon>Metazoa</taxon>
        <taxon>Ecdysozoa</taxon>
        <taxon>Arthropoda</taxon>
        <taxon>Crustacea</taxon>
        <taxon>Branchiopoda</taxon>
        <taxon>Diplostraca</taxon>
        <taxon>Cladocera</taxon>
        <taxon>Anomopoda</taxon>
        <taxon>Daphniidae</taxon>
        <taxon>Daphnia</taxon>
    </lineage>
</organism>
<dbReference type="AlphaFoldDB" id="A0A164V9K3"/>
<protein>
    <submittedName>
        <fullName evidence="1">Uncharacterized protein</fullName>
    </submittedName>
</protein>